<accession>A0AAV2LJ27</accession>
<sequence length="123" mass="14342">METEDHQRHYERTGLGNGTIRGIRRGPWRQRTMETEDHEDRGPWRQRTIRGIRRERGLGTAPSEALGEDHGDRGPWRQRTIRGIMRERGLGTAPSEALGEDHGERGPWRQRTMKTEDHEDRGP</sequence>
<keyword evidence="3" id="KW-1185">Reference proteome</keyword>
<organism evidence="2 3">
    <name type="scientific">Knipowitschia caucasica</name>
    <name type="common">Caucasian dwarf goby</name>
    <name type="synonym">Pomatoschistus caucasicus</name>
    <dbReference type="NCBI Taxonomy" id="637954"/>
    <lineage>
        <taxon>Eukaryota</taxon>
        <taxon>Metazoa</taxon>
        <taxon>Chordata</taxon>
        <taxon>Craniata</taxon>
        <taxon>Vertebrata</taxon>
        <taxon>Euteleostomi</taxon>
        <taxon>Actinopterygii</taxon>
        <taxon>Neopterygii</taxon>
        <taxon>Teleostei</taxon>
        <taxon>Neoteleostei</taxon>
        <taxon>Acanthomorphata</taxon>
        <taxon>Gobiaria</taxon>
        <taxon>Gobiiformes</taxon>
        <taxon>Gobioidei</taxon>
        <taxon>Gobiidae</taxon>
        <taxon>Gobiinae</taxon>
        <taxon>Knipowitschia</taxon>
    </lineage>
</organism>
<feature type="region of interest" description="Disordered" evidence="1">
    <location>
        <begin position="1"/>
        <end position="123"/>
    </location>
</feature>
<evidence type="ECO:0000313" key="2">
    <source>
        <dbReference type="EMBL" id="CAL1600255.1"/>
    </source>
</evidence>
<dbReference type="EMBL" id="OZ035845">
    <property type="protein sequence ID" value="CAL1600255.1"/>
    <property type="molecule type" value="Genomic_DNA"/>
</dbReference>
<evidence type="ECO:0000256" key="1">
    <source>
        <dbReference type="SAM" id="MobiDB-lite"/>
    </source>
</evidence>
<dbReference type="Proteomes" id="UP001497482">
    <property type="component" value="Chromosome 23"/>
</dbReference>
<evidence type="ECO:0000313" key="3">
    <source>
        <dbReference type="Proteomes" id="UP001497482"/>
    </source>
</evidence>
<protein>
    <submittedName>
        <fullName evidence="2">Uncharacterized protein</fullName>
    </submittedName>
</protein>
<feature type="compositionally biased region" description="Basic and acidic residues" evidence="1">
    <location>
        <begin position="1"/>
        <end position="12"/>
    </location>
</feature>
<gene>
    <name evidence="2" type="ORF">KC01_LOCUS28362</name>
</gene>
<feature type="compositionally biased region" description="Basic and acidic residues" evidence="1">
    <location>
        <begin position="99"/>
        <end position="123"/>
    </location>
</feature>
<feature type="compositionally biased region" description="Basic and acidic residues" evidence="1">
    <location>
        <begin position="31"/>
        <end position="43"/>
    </location>
</feature>
<reference evidence="2 3" key="1">
    <citation type="submission" date="2024-04" db="EMBL/GenBank/DDBJ databases">
        <authorList>
            <person name="Waldvogel A.-M."/>
            <person name="Schoenle A."/>
        </authorList>
    </citation>
    <scope>NUCLEOTIDE SEQUENCE [LARGE SCALE GENOMIC DNA]</scope>
</reference>
<proteinExistence type="predicted"/>
<name>A0AAV2LJ27_KNICA</name>
<dbReference type="AlphaFoldDB" id="A0AAV2LJ27"/>